<comment type="caution">
    <text evidence="1">The sequence shown here is derived from an EMBL/GenBank/DDBJ whole genome shotgun (WGS) entry which is preliminary data.</text>
</comment>
<protein>
    <submittedName>
        <fullName evidence="1">Uncharacterized protein</fullName>
    </submittedName>
</protein>
<accession>A0AAV4UW90</accession>
<evidence type="ECO:0000313" key="2">
    <source>
        <dbReference type="Proteomes" id="UP001054945"/>
    </source>
</evidence>
<dbReference type="Proteomes" id="UP001054945">
    <property type="component" value="Unassembled WGS sequence"/>
</dbReference>
<proteinExistence type="predicted"/>
<evidence type="ECO:0000313" key="1">
    <source>
        <dbReference type="EMBL" id="GIY62215.1"/>
    </source>
</evidence>
<dbReference type="EMBL" id="BPLR01013595">
    <property type="protein sequence ID" value="GIY62215.1"/>
    <property type="molecule type" value="Genomic_DNA"/>
</dbReference>
<reference evidence="1 2" key="1">
    <citation type="submission" date="2021-06" db="EMBL/GenBank/DDBJ databases">
        <title>Caerostris extrusa draft genome.</title>
        <authorList>
            <person name="Kono N."/>
            <person name="Arakawa K."/>
        </authorList>
    </citation>
    <scope>NUCLEOTIDE SEQUENCE [LARGE SCALE GENOMIC DNA]</scope>
</reference>
<name>A0AAV4UW90_CAEEX</name>
<keyword evidence="2" id="KW-1185">Reference proteome</keyword>
<sequence>MHKHGKKSFIYVSSGNFIDTIFRGSNTSCLWIFVIPDTRSYKRFGINSPARKTDAFGCRPEKDINVKMHCYTSLFLGKVIHWNRSKCIVRIFQCGNGTNYAISYS</sequence>
<gene>
    <name evidence="1" type="ORF">CEXT_84381</name>
</gene>
<organism evidence="1 2">
    <name type="scientific">Caerostris extrusa</name>
    <name type="common">Bark spider</name>
    <name type="synonym">Caerostris bankana</name>
    <dbReference type="NCBI Taxonomy" id="172846"/>
    <lineage>
        <taxon>Eukaryota</taxon>
        <taxon>Metazoa</taxon>
        <taxon>Ecdysozoa</taxon>
        <taxon>Arthropoda</taxon>
        <taxon>Chelicerata</taxon>
        <taxon>Arachnida</taxon>
        <taxon>Araneae</taxon>
        <taxon>Araneomorphae</taxon>
        <taxon>Entelegynae</taxon>
        <taxon>Araneoidea</taxon>
        <taxon>Araneidae</taxon>
        <taxon>Caerostris</taxon>
    </lineage>
</organism>
<dbReference type="AlphaFoldDB" id="A0AAV4UW90"/>